<dbReference type="AlphaFoldDB" id="A0A4U1BV80"/>
<dbReference type="Pfam" id="PF07726">
    <property type="entry name" value="AAA_3"/>
    <property type="match status" value="1"/>
</dbReference>
<comment type="caution">
    <text evidence="3">The sequence shown here is derived from an EMBL/GenBank/DDBJ whole genome shotgun (WGS) entry which is preliminary data.</text>
</comment>
<dbReference type="Gene3D" id="1.10.8.80">
    <property type="entry name" value="Magnesium chelatase subunit I, C-Terminal domain"/>
    <property type="match status" value="1"/>
</dbReference>
<name>A0A4U1BV80_9GAMM</name>
<keyword evidence="4" id="KW-1185">Reference proteome</keyword>
<sequence>MKQQIDRVIAQLEQVLLDKPVAIRLALSCLIAKGHLLIEDLPGVGKTTLSQALATTLGLSHQRVQFTADMLPADLTGFATLNPSSQSFEFHPGPLFNQVVLADEINRASPKTQSALLEAMAEANVSCEGQTRELPSPFFVIATQNPQEQSGTFPLPESQLDRFTMRIHLGFPSVEAERQLLKGEHLADHSTTLTQQIDVATLRQWQQAASEIHMAESVLDYLLELIQLSRQQQCAPLSPRCSRALFACAKSWAFLHGRDFVTPDDVQAVFVAVTEHRLDNGSANYSLSSNLTNNRSGHLAQGLLELVNPIR</sequence>
<dbReference type="Pfam" id="PF17863">
    <property type="entry name" value="AAA_lid_2"/>
    <property type="match status" value="1"/>
</dbReference>
<feature type="domain" description="ATPase AAA-3" evidence="1">
    <location>
        <begin position="35"/>
        <end position="165"/>
    </location>
</feature>
<dbReference type="EMBL" id="SWCJ01000001">
    <property type="protein sequence ID" value="TKB58501.1"/>
    <property type="molecule type" value="Genomic_DNA"/>
</dbReference>
<dbReference type="Gene3D" id="3.40.50.300">
    <property type="entry name" value="P-loop containing nucleotide triphosphate hydrolases"/>
    <property type="match status" value="1"/>
</dbReference>
<dbReference type="InterPro" id="IPR027417">
    <property type="entry name" value="P-loop_NTPase"/>
</dbReference>
<dbReference type="RefSeq" id="WP_136861649.1">
    <property type="nucleotide sequence ID" value="NZ_SWCJ01000001.1"/>
</dbReference>
<dbReference type="GO" id="GO:0005524">
    <property type="term" value="F:ATP binding"/>
    <property type="evidence" value="ECO:0007669"/>
    <property type="project" value="InterPro"/>
</dbReference>
<dbReference type="SUPFAM" id="SSF52540">
    <property type="entry name" value="P-loop containing nucleoside triphosphate hydrolases"/>
    <property type="match status" value="1"/>
</dbReference>
<reference evidence="3 4" key="1">
    <citation type="submission" date="2019-04" db="EMBL/GenBank/DDBJ databases">
        <authorList>
            <person name="Hwang J.C."/>
        </authorList>
    </citation>
    <scope>NUCLEOTIDE SEQUENCE [LARGE SCALE GENOMIC DNA]</scope>
    <source>
        <strain evidence="3 4">IMCC35002</strain>
    </source>
</reference>
<accession>A0A4U1BV80</accession>
<gene>
    <name evidence="3" type="ORF">FCL42_01780</name>
</gene>
<dbReference type="InterPro" id="IPR041628">
    <property type="entry name" value="ChlI/MoxR_AAA_lid"/>
</dbReference>
<organism evidence="3 4">
    <name type="scientific">Ferrimonas aestuarii</name>
    <dbReference type="NCBI Taxonomy" id="2569539"/>
    <lineage>
        <taxon>Bacteria</taxon>
        <taxon>Pseudomonadati</taxon>
        <taxon>Pseudomonadota</taxon>
        <taxon>Gammaproteobacteria</taxon>
        <taxon>Alteromonadales</taxon>
        <taxon>Ferrimonadaceae</taxon>
        <taxon>Ferrimonas</taxon>
    </lineage>
</organism>
<dbReference type="PANTHER" id="PTHR42759">
    <property type="entry name" value="MOXR FAMILY PROTEIN"/>
    <property type="match status" value="1"/>
</dbReference>
<dbReference type="PIRSF" id="PIRSF002849">
    <property type="entry name" value="AAA_ATPase_chaperone_MoxR_prd"/>
    <property type="match status" value="1"/>
</dbReference>
<proteinExistence type="predicted"/>
<dbReference type="InterPro" id="IPR050764">
    <property type="entry name" value="CbbQ/NirQ/NorQ/GpvN"/>
</dbReference>
<dbReference type="Proteomes" id="UP000305675">
    <property type="component" value="Unassembled WGS sequence"/>
</dbReference>
<dbReference type="OrthoDB" id="9808397at2"/>
<evidence type="ECO:0000313" key="4">
    <source>
        <dbReference type="Proteomes" id="UP000305675"/>
    </source>
</evidence>
<dbReference type="GO" id="GO:0016887">
    <property type="term" value="F:ATP hydrolysis activity"/>
    <property type="evidence" value="ECO:0007669"/>
    <property type="project" value="InterPro"/>
</dbReference>
<evidence type="ECO:0000313" key="3">
    <source>
        <dbReference type="EMBL" id="TKB58501.1"/>
    </source>
</evidence>
<dbReference type="CDD" id="cd00009">
    <property type="entry name" value="AAA"/>
    <property type="match status" value="1"/>
</dbReference>
<evidence type="ECO:0000259" key="1">
    <source>
        <dbReference type="Pfam" id="PF07726"/>
    </source>
</evidence>
<evidence type="ECO:0000259" key="2">
    <source>
        <dbReference type="Pfam" id="PF17863"/>
    </source>
</evidence>
<dbReference type="PANTHER" id="PTHR42759:SF5">
    <property type="entry name" value="METHANOL DEHYDROGENASE REGULATOR"/>
    <property type="match status" value="1"/>
</dbReference>
<feature type="domain" description="ChlI/MoxR AAA lid" evidence="2">
    <location>
        <begin position="237"/>
        <end position="279"/>
    </location>
</feature>
<dbReference type="InterPro" id="IPR011703">
    <property type="entry name" value="ATPase_AAA-3"/>
</dbReference>
<protein>
    <submittedName>
        <fullName evidence="3">MoxR family ATPase</fullName>
    </submittedName>
</protein>